<protein>
    <submittedName>
        <fullName evidence="1">Uncharacterized protein</fullName>
    </submittedName>
</protein>
<name>A0A8J2PVT5_9HEXA</name>
<dbReference type="AlphaFoldDB" id="A0A8J2PVT5"/>
<proteinExistence type="predicted"/>
<dbReference type="OrthoDB" id="2447477at2759"/>
<organism evidence="1 2">
    <name type="scientific">Allacma fusca</name>
    <dbReference type="NCBI Taxonomy" id="39272"/>
    <lineage>
        <taxon>Eukaryota</taxon>
        <taxon>Metazoa</taxon>
        <taxon>Ecdysozoa</taxon>
        <taxon>Arthropoda</taxon>
        <taxon>Hexapoda</taxon>
        <taxon>Collembola</taxon>
        <taxon>Symphypleona</taxon>
        <taxon>Sminthuridae</taxon>
        <taxon>Allacma</taxon>
    </lineage>
</organism>
<gene>
    <name evidence="1" type="ORF">AFUS01_LOCUS33714</name>
</gene>
<evidence type="ECO:0000313" key="2">
    <source>
        <dbReference type="Proteomes" id="UP000708208"/>
    </source>
</evidence>
<accession>A0A8J2PVT5</accession>
<reference evidence="1" key="1">
    <citation type="submission" date="2021-06" db="EMBL/GenBank/DDBJ databases">
        <authorList>
            <person name="Hodson N. C."/>
            <person name="Mongue J. A."/>
            <person name="Jaron S. K."/>
        </authorList>
    </citation>
    <scope>NUCLEOTIDE SEQUENCE</scope>
</reference>
<evidence type="ECO:0000313" key="1">
    <source>
        <dbReference type="EMBL" id="CAG7823500.1"/>
    </source>
</evidence>
<comment type="caution">
    <text evidence="1">The sequence shown here is derived from an EMBL/GenBank/DDBJ whole genome shotgun (WGS) entry which is preliminary data.</text>
</comment>
<dbReference type="EMBL" id="CAJVCH010529747">
    <property type="protein sequence ID" value="CAG7823500.1"/>
    <property type="molecule type" value="Genomic_DNA"/>
</dbReference>
<dbReference type="Proteomes" id="UP000708208">
    <property type="component" value="Unassembled WGS sequence"/>
</dbReference>
<sequence>MDPTIAEVKQMTTFSMPKGFVASSSIKKDDGGSTGVMRNHIKRKHVTIDLENGRGAKQIKLDGFVKCVKEFESEVFVDLLLRFTLLTNQPFLIVNSEAFRDFATYHRN</sequence>
<keyword evidence="2" id="KW-1185">Reference proteome</keyword>